<dbReference type="Gene3D" id="1.20.1080.10">
    <property type="entry name" value="Glycerol uptake facilitator protein"/>
    <property type="match status" value="1"/>
</dbReference>
<feature type="compositionally biased region" description="Polar residues" evidence="7">
    <location>
        <begin position="289"/>
        <end position="298"/>
    </location>
</feature>
<evidence type="ECO:0000256" key="8">
    <source>
        <dbReference type="SAM" id="Phobius"/>
    </source>
</evidence>
<name>A0A9P6AAT7_PLEER</name>
<keyword evidence="2" id="KW-0813">Transport</keyword>
<sequence>MNSASTLKPKQVAVAMLDHAMAKHRDRCESIFMKAFLAGAMLSFGGLLSEIISGGSAGINSANPGLVKIMGGFVFPVGLVMIVLQGQELLTSNMMILPMGLIKGVIPWWSLPVNWIIVTFGNLVGSLFFAAILVRYSGIISTEPYLTYAKTFAMHKASDPAWHQIFLRGIGCNWLVSVAVWQAAGAKDTISKIFAIWIPIWIFVACGFDHVVANMFSVPLGIMFGADLTAAAYIRKSLIAAYLGNIVGALLVALPATYFYLRDYEAGGLRSAESGEAFNEVSTRHQHNQRNVPSSSEDVSTEDIEVRQKQ</sequence>
<feature type="transmembrane region" description="Helical" evidence="8">
    <location>
        <begin position="190"/>
        <end position="208"/>
    </location>
</feature>
<evidence type="ECO:0000256" key="7">
    <source>
        <dbReference type="SAM" id="MobiDB-lite"/>
    </source>
</evidence>
<organism evidence="9 10">
    <name type="scientific">Pleurotus eryngii</name>
    <name type="common">Boletus of the steppes</name>
    <dbReference type="NCBI Taxonomy" id="5323"/>
    <lineage>
        <taxon>Eukaryota</taxon>
        <taxon>Fungi</taxon>
        <taxon>Dikarya</taxon>
        <taxon>Basidiomycota</taxon>
        <taxon>Agaricomycotina</taxon>
        <taxon>Agaricomycetes</taxon>
        <taxon>Agaricomycetidae</taxon>
        <taxon>Agaricales</taxon>
        <taxon>Pleurotineae</taxon>
        <taxon>Pleurotaceae</taxon>
        <taxon>Pleurotus</taxon>
    </lineage>
</organism>
<evidence type="ECO:0000256" key="1">
    <source>
        <dbReference type="ARBA" id="ARBA00004141"/>
    </source>
</evidence>
<keyword evidence="10" id="KW-1185">Reference proteome</keyword>
<gene>
    <name evidence="9" type="ORF">BDN71DRAFT_1379765</name>
</gene>
<feature type="transmembrane region" description="Helical" evidence="8">
    <location>
        <begin position="91"/>
        <end position="109"/>
    </location>
</feature>
<comment type="similarity">
    <text evidence="6">Belongs to the FNT transporter (TC 1.A.16) family.</text>
</comment>
<keyword evidence="4 8" id="KW-1133">Transmembrane helix</keyword>
<comment type="subcellular location">
    <subcellularLocation>
        <location evidence="1">Membrane</location>
        <topology evidence="1">Multi-pass membrane protein</topology>
    </subcellularLocation>
</comment>
<dbReference type="InterPro" id="IPR000292">
    <property type="entry name" value="For/NO2_transpt"/>
</dbReference>
<evidence type="ECO:0000313" key="9">
    <source>
        <dbReference type="EMBL" id="KAF9501585.1"/>
    </source>
</evidence>
<feature type="transmembrane region" description="Helical" evidence="8">
    <location>
        <begin position="31"/>
        <end position="53"/>
    </location>
</feature>
<dbReference type="GO" id="GO:0005886">
    <property type="term" value="C:plasma membrane"/>
    <property type="evidence" value="ECO:0007669"/>
    <property type="project" value="TreeGrafter"/>
</dbReference>
<feature type="transmembrane region" description="Helical" evidence="8">
    <location>
        <begin position="65"/>
        <end position="84"/>
    </location>
</feature>
<dbReference type="GO" id="GO:0015707">
    <property type="term" value="P:nitrite transport"/>
    <property type="evidence" value="ECO:0007669"/>
    <property type="project" value="TreeGrafter"/>
</dbReference>
<evidence type="ECO:0000256" key="4">
    <source>
        <dbReference type="ARBA" id="ARBA00022989"/>
    </source>
</evidence>
<protein>
    <submittedName>
        <fullName evidence="9">Formate/nitrite transporter</fullName>
    </submittedName>
</protein>
<dbReference type="PANTHER" id="PTHR30520:SF6">
    <property type="entry name" value="FORMATE_NITRATE FAMILY TRANSPORTER (EUROFUNG)"/>
    <property type="match status" value="1"/>
</dbReference>
<keyword evidence="5 8" id="KW-0472">Membrane</keyword>
<evidence type="ECO:0000256" key="5">
    <source>
        <dbReference type="ARBA" id="ARBA00023136"/>
    </source>
</evidence>
<comment type="caution">
    <text evidence="9">The sequence shown here is derived from an EMBL/GenBank/DDBJ whole genome shotgun (WGS) entry which is preliminary data.</text>
</comment>
<dbReference type="AlphaFoldDB" id="A0A9P6AAT7"/>
<dbReference type="Proteomes" id="UP000807025">
    <property type="component" value="Unassembled WGS sequence"/>
</dbReference>
<feature type="region of interest" description="Disordered" evidence="7">
    <location>
        <begin position="277"/>
        <end position="310"/>
    </location>
</feature>
<evidence type="ECO:0000313" key="10">
    <source>
        <dbReference type="Proteomes" id="UP000807025"/>
    </source>
</evidence>
<evidence type="ECO:0000256" key="3">
    <source>
        <dbReference type="ARBA" id="ARBA00022692"/>
    </source>
</evidence>
<dbReference type="InterPro" id="IPR023271">
    <property type="entry name" value="Aquaporin-like"/>
</dbReference>
<keyword evidence="3 8" id="KW-0812">Transmembrane</keyword>
<accession>A0A9P6AAT7</accession>
<dbReference type="Pfam" id="PF01226">
    <property type="entry name" value="Form_Nir_trans"/>
    <property type="match status" value="1"/>
</dbReference>
<dbReference type="GO" id="GO:0015513">
    <property type="term" value="F:high-affinity secondary active nitrite transmembrane transporter activity"/>
    <property type="evidence" value="ECO:0007669"/>
    <property type="project" value="TreeGrafter"/>
</dbReference>
<proteinExistence type="inferred from homology"/>
<dbReference type="FunFam" id="1.20.1080.10:FF:000011">
    <property type="entry name" value="Formate family transporter"/>
    <property type="match status" value="1"/>
</dbReference>
<feature type="transmembrane region" description="Helical" evidence="8">
    <location>
        <begin position="240"/>
        <end position="261"/>
    </location>
</feature>
<dbReference type="EMBL" id="MU154523">
    <property type="protein sequence ID" value="KAF9501585.1"/>
    <property type="molecule type" value="Genomic_DNA"/>
</dbReference>
<feature type="transmembrane region" description="Helical" evidence="8">
    <location>
        <begin position="115"/>
        <end position="134"/>
    </location>
</feature>
<dbReference type="OrthoDB" id="4829at2759"/>
<evidence type="ECO:0000256" key="6">
    <source>
        <dbReference type="ARBA" id="ARBA00049660"/>
    </source>
</evidence>
<evidence type="ECO:0000256" key="2">
    <source>
        <dbReference type="ARBA" id="ARBA00022448"/>
    </source>
</evidence>
<reference evidence="9" key="1">
    <citation type="submission" date="2020-11" db="EMBL/GenBank/DDBJ databases">
        <authorList>
            <consortium name="DOE Joint Genome Institute"/>
            <person name="Ahrendt S."/>
            <person name="Riley R."/>
            <person name="Andreopoulos W."/>
            <person name="Labutti K."/>
            <person name="Pangilinan J."/>
            <person name="Ruiz-Duenas F.J."/>
            <person name="Barrasa J.M."/>
            <person name="Sanchez-Garcia M."/>
            <person name="Camarero S."/>
            <person name="Miyauchi S."/>
            <person name="Serrano A."/>
            <person name="Linde D."/>
            <person name="Babiker R."/>
            <person name="Drula E."/>
            <person name="Ayuso-Fernandez I."/>
            <person name="Pacheco R."/>
            <person name="Padilla G."/>
            <person name="Ferreira P."/>
            <person name="Barriuso J."/>
            <person name="Kellner H."/>
            <person name="Castanera R."/>
            <person name="Alfaro M."/>
            <person name="Ramirez L."/>
            <person name="Pisabarro A.G."/>
            <person name="Kuo A."/>
            <person name="Tritt A."/>
            <person name="Lipzen A."/>
            <person name="He G."/>
            <person name="Yan M."/>
            <person name="Ng V."/>
            <person name="Cullen D."/>
            <person name="Martin F."/>
            <person name="Rosso M.-N."/>
            <person name="Henrissat B."/>
            <person name="Hibbett D."/>
            <person name="Martinez A.T."/>
            <person name="Grigoriev I.V."/>
        </authorList>
    </citation>
    <scope>NUCLEOTIDE SEQUENCE</scope>
    <source>
        <strain evidence="9">ATCC 90797</strain>
    </source>
</reference>
<dbReference type="PANTHER" id="PTHR30520">
    <property type="entry name" value="FORMATE TRANSPORTER-RELATED"/>
    <property type="match status" value="1"/>
</dbReference>